<feature type="active site" evidence="2">
    <location>
        <position position="18"/>
    </location>
</feature>
<dbReference type="Proteomes" id="UP000077734">
    <property type="component" value="Unassembled WGS sequence"/>
</dbReference>
<organism evidence="6 7">
    <name type="scientific">Methylomonas koyamae</name>
    <dbReference type="NCBI Taxonomy" id="702114"/>
    <lineage>
        <taxon>Bacteria</taxon>
        <taxon>Pseudomonadati</taxon>
        <taxon>Pseudomonadota</taxon>
        <taxon>Gammaproteobacteria</taxon>
        <taxon>Methylococcales</taxon>
        <taxon>Methylococcaceae</taxon>
        <taxon>Methylomonas</taxon>
    </lineage>
</organism>
<dbReference type="Gene3D" id="1.10.357.160">
    <property type="match status" value="1"/>
</dbReference>
<dbReference type="Gene3D" id="3.30.420.360">
    <property type="match status" value="2"/>
</dbReference>
<dbReference type="EMBL" id="LUUL01000143">
    <property type="protein sequence ID" value="OAI21311.1"/>
    <property type="molecule type" value="Genomic_DNA"/>
</dbReference>
<dbReference type="PANTHER" id="PTHR42959:SF1">
    <property type="entry name" value="CARBAMOYLTRANSFERASE HYPF"/>
    <property type="match status" value="1"/>
</dbReference>
<dbReference type="InterPro" id="IPR055128">
    <property type="entry name" value="HypF_C_2"/>
</dbReference>
<dbReference type="Pfam" id="PF00708">
    <property type="entry name" value="Acylphosphatase"/>
    <property type="match status" value="1"/>
</dbReference>
<evidence type="ECO:0000313" key="7">
    <source>
        <dbReference type="Proteomes" id="UP000077734"/>
    </source>
</evidence>
<dbReference type="GO" id="GO:0003998">
    <property type="term" value="F:acylphosphatase activity"/>
    <property type="evidence" value="ECO:0007669"/>
    <property type="project" value="UniProtKB-EC"/>
</dbReference>
<dbReference type="InterPro" id="IPR001792">
    <property type="entry name" value="Acylphosphatase-like_dom"/>
</dbReference>
<reference evidence="6 7" key="1">
    <citation type="submission" date="2016-03" db="EMBL/GenBank/DDBJ databases">
        <authorList>
            <person name="Heylen K."/>
            <person name="De Vos P."/>
            <person name="Vekeman B."/>
        </authorList>
    </citation>
    <scope>NUCLEOTIDE SEQUENCE [LARGE SCALE GENOMIC DNA]</scope>
    <source>
        <strain evidence="6 7">R-49807</strain>
    </source>
</reference>
<dbReference type="GO" id="GO:0016743">
    <property type="term" value="F:carboxyl- or carbamoyltransferase activity"/>
    <property type="evidence" value="ECO:0007669"/>
    <property type="project" value="TreeGrafter"/>
</dbReference>
<feature type="compositionally biased region" description="Basic and acidic residues" evidence="3">
    <location>
        <begin position="536"/>
        <end position="546"/>
    </location>
</feature>
<dbReference type="PANTHER" id="PTHR42959">
    <property type="entry name" value="CARBAMOYLTRANSFERASE"/>
    <property type="match status" value="1"/>
</dbReference>
<dbReference type="GO" id="GO:0051604">
    <property type="term" value="P:protein maturation"/>
    <property type="evidence" value="ECO:0007669"/>
    <property type="project" value="TreeGrafter"/>
</dbReference>
<dbReference type="Gene3D" id="3.90.870.50">
    <property type="match status" value="1"/>
</dbReference>
<dbReference type="InterPro" id="IPR036046">
    <property type="entry name" value="Acylphosphatase-like_dom_sf"/>
</dbReference>
<dbReference type="AlphaFoldDB" id="A0AA91I2U1"/>
<dbReference type="EC" id="3.6.1.7" evidence="2"/>
<feature type="domain" description="YrdC-like" evidence="5">
    <location>
        <begin position="267"/>
        <end position="451"/>
    </location>
</feature>
<name>A0AA91I2U1_9GAMM</name>
<dbReference type="InterPro" id="IPR011125">
    <property type="entry name" value="Znf_HypF"/>
</dbReference>
<dbReference type="Pfam" id="PF01300">
    <property type="entry name" value="Sua5_yciO_yrdC"/>
    <property type="match status" value="1"/>
</dbReference>
<evidence type="ECO:0000313" key="6">
    <source>
        <dbReference type="EMBL" id="OAI21311.1"/>
    </source>
</evidence>
<dbReference type="PROSITE" id="PS51160">
    <property type="entry name" value="ACYLPHOSPHATASE_3"/>
    <property type="match status" value="1"/>
</dbReference>
<feature type="region of interest" description="Disordered" evidence="3">
    <location>
        <begin position="536"/>
        <end position="557"/>
    </location>
</feature>
<feature type="domain" description="Acylphosphatase-like" evidence="4">
    <location>
        <begin position="3"/>
        <end position="89"/>
    </location>
</feature>
<proteinExistence type="inferred from homology"/>
<dbReference type="InterPro" id="IPR006070">
    <property type="entry name" value="Sua5-like_dom"/>
</dbReference>
<dbReference type="SUPFAM" id="SSF54975">
    <property type="entry name" value="Acylphosphatase/BLUF domain-like"/>
    <property type="match status" value="1"/>
</dbReference>
<evidence type="ECO:0000256" key="3">
    <source>
        <dbReference type="SAM" id="MobiDB-lite"/>
    </source>
</evidence>
<dbReference type="InterPro" id="IPR017945">
    <property type="entry name" value="DHBP_synth_RibB-like_a/b_dom"/>
</dbReference>
<dbReference type="InterPro" id="IPR051060">
    <property type="entry name" value="Carbamoyltrans_HypF-like"/>
</dbReference>
<feature type="active site" evidence="2">
    <location>
        <position position="36"/>
    </location>
</feature>
<dbReference type="SUPFAM" id="SSF55821">
    <property type="entry name" value="YrdC/RibB"/>
    <property type="match status" value="1"/>
</dbReference>
<dbReference type="Pfam" id="PF17788">
    <property type="entry name" value="HypF_C"/>
    <property type="match status" value="2"/>
</dbReference>
<dbReference type="Pfam" id="PF07503">
    <property type="entry name" value="zf-HYPF"/>
    <property type="match status" value="2"/>
</dbReference>
<comment type="catalytic activity">
    <reaction evidence="2">
        <text>an acyl phosphate + H2O = a carboxylate + phosphate + H(+)</text>
        <dbReference type="Rhea" id="RHEA:14965"/>
        <dbReference type="ChEBI" id="CHEBI:15377"/>
        <dbReference type="ChEBI" id="CHEBI:15378"/>
        <dbReference type="ChEBI" id="CHEBI:29067"/>
        <dbReference type="ChEBI" id="CHEBI:43474"/>
        <dbReference type="ChEBI" id="CHEBI:59918"/>
        <dbReference type="EC" id="3.6.1.7"/>
    </reaction>
</comment>
<accession>A0AA91I2U1</accession>
<comment type="caution">
    <text evidence="6">The sequence shown here is derived from an EMBL/GenBank/DDBJ whole genome shotgun (WGS) entry which is preliminary data.</text>
</comment>
<evidence type="ECO:0000259" key="4">
    <source>
        <dbReference type="PROSITE" id="PS51160"/>
    </source>
</evidence>
<dbReference type="PROSITE" id="PS51163">
    <property type="entry name" value="YRDC"/>
    <property type="match status" value="1"/>
</dbReference>
<dbReference type="Gene3D" id="3.90.870.40">
    <property type="match status" value="1"/>
</dbReference>
<dbReference type="GO" id="GO:0008270">
    <property type="term" value="F:zinc ion binding"/>
    <property type="evidence" value="ECO:0007669"/>
    <property type="project" value="InterPro"/>
</dbReference>
<keyword evidence="2" id="KW-0378">Hydrolase</keyword>
<keyword evidence="7" id="KW-1185">Reference proteome</keyword>
<comment type="similarity">
    <text evidence="1">Belongs to the carbamoyltransferase HypF family.</text>
</comment>
<dbReference type="RefSeq" id="WP_197485177.1">
    <property type="nucleotide sequence ID" value="NZ_LUUL01000143.1"/>
</dbReference>
<dbReference type="Gene3D" id="3.30.110.120">
    <property type="match status" value="1"/>
</dbReference>
<dbReference type="GO" id="GO:0003725">
    <property type="term" value="F:double-stranded RNA binding"/>
    <property type="evidence" value="ECO:0007669"/>
    <property type="project" value="InterPro"/>
</dbReference>
<evidence type="ECO:0000256" key="1">
    <source>
        <dbReference type="ARBA" id="ARBA00008097"/>
    </source>
</evidence>
<sequence>MPGLAIRARGVVQGVGFRPAIWHLARRFGLTGEVWNDGEGVMIHAFGNAEALDAFVAQIPRELPPLAKLDALECAELNEADHAEFRIVASRSDAAETVIAADAATCPDCLAEIADPTNRRYRYPFTNCTHCGPRLSIVRAVPYDRANTSMAAFAMCPDCQREYDDPTDRRFHAQANCCPVCGPSLWLADAQGDIVSTRRLETQRNASAKQSSLLSPLEKLPEGHKGDGAGFIRTISLNPSFAKRGANSREHHVAAATRDLETTAAAADTIGQTAELIRQGRIVAIKGLGGFHLACDAANAQAVDLLRQRKRRYAKPFALMARDLAMLSRFAVADPAETLALQNKAAPIVLLRAVGEPIAAGVAPGDAKLGFMLPYTPLHTLLMAELDNPIVLTSGNVSDEPQCIDNDEALQKLAGIADYFLLHQRDIVNRLDDSVARLMDGEIRLLRRARGYAPQALPLPPGFESAANVLAMGAELKNSFCLLKNGQAVVGQHVGDLENAAVQADYRRAIELYRELHGFRLELLAGSLDTARPELVEGRSSSDLDKPSLNALDGADGTPLNNRPGLMIAVDLHPGYLSTQYGQSLAAAEGVACLSVQHHHAHLAACLAEHGVTLDAPPVLAAIFDGLGMGENGELWGGEFLLGDYRGFTRLAHFQPIALPGGSQAMREPWRNTYAQLRQYFDWETLQTEYGELPLFKRLANKPLTTLDTMIAKNLNAPRCSSVGRWFDAFAAALDLHAERADYEGQAAIALENLAAPAFADETGYPQAWQVSQMEGKPVLTWRGLWQAVLRDLAGGVDKSAIAARIHRSLIASSVESLCQLSRVTAADTVVLSGGVFQNRLLLEGVAESLRSSGKIVLLPQRYPANDGGLALGQAAIAAAAGIS</sequence>
<evidence type="ECO:0000256" key="2">
    <source>
        <dbReference type="PROSITE-ProRule" id="PRU00520"/>
    </source>
</evidence>
<gene>
    <name evidence="6" type="ORF">A1356_21205</name>
</gene>
<dbReference type="InterPro" id="IPR041440">
    <property type="entry name" value="HypF_C"/>
</dbReference>
<dbReference type="Gene3D" id="3.30.420.560">
    <property type="match status" value="1"/>
</dbReference>
<dbReference type="Pfam" id="PF22521">
    <property type="entry name" value="HypF_C_2"/>
    <property type="match status" value="1"/>
</dbReference>
<evidence type="ECO:0000259" key="5">
    <source>
        <dbReference type="PROSITE" id="PS51163"/>
    </source>
</evidence>
<protein>
    <recommendedName>
        <fullName evidence="2">acylphosphatase</fullName>
        <ecNumber evidence="2">3.6.1.7</ecNumber>
    </recommendedName>
</protein>